<reference evidence="1" key="1">
    <citation type="submission" date="2021-02" db="EMBL/GenBank/DDBJ databases">
        <authorList>
            <consortium name="DOE Joint Genome Institute"/>
            <person name="Ahrendt S."/>
            <person name="Looney B.P."/>
            <person name="Miyauchi S."/>
            <person name="Morin E."/>
            <person name="Drula E."/>
            <person name="Courty P.E."/>
            <person name="Chicoki N."/>
            <person name="Fauchery L."/>
            <person name="Kohler A."/>
            <person name="Kuo A."/>
            <person name="Labutti K."/>
            <person name="Pangilinan J."/>
            <person name="Lipzen A."/>
            <person name="Riley R."/>
            <person name="Andreopoulos W."/>
            <person name="He G."/>
            <person name="Johnson J."/>
            <person name="Barry K.W."/>
            <person name="Grigoriev I.V."/>
            <person name="Nagy L."/>
            <person name="Hibbett D."/>
            <person name="Henrissat B."/>
            <person name="Matheny P.B."/>
            <person name="Labbe J."/>
            <person name="Martin F."/>
        </authorList>
    </citation>
    <scope>NUCLEOTIDE SEQUENCE</scope>
    <source>
        <strain evidence="1">EC-137</strain>
    </source>
</reference>
<proteinExistence type="predicted"/>
<keyword evidence="1" id="KW-0645">Protease</keyword>
<keyword evidence="1" id="KW-0378">Hydrolase</keyword>
<sequence>MHFSLAVVAAALPLLVAAVPPLAKVGTTIALSKRSAAARSDGIVDRKTLAASIRTSVAKIQRGFAAFERNTGAPHPLAKALTSHRKRATEGSIQLTNDANSLWYGTISVGTPAGDFTVDFDTGSSDLFLPGPNCDASCSGHTIYNPSTSSTSSDVGRTFSLAFGDNSTVSGELYTDTVSVAGLIATGQTLGAATTYSAGFQISQFPADGLMGMAFESISGFNASPFFQTLIANQAVGEPVFSFKLAESGGQLYLGGADSSQYTGSFTFVSVNQVGYWQVTMDGVSVGGTQVVGSTSAIIDTGTTLIVGDSQSVASVYSSISGAQANSDGTYSIDCNASPDITLTFSGQKFSINPSTFILANGDGTCTGGLSYDDRIASNFWIVGDVFLRNVYTSFDVGNRRVGFATLA</sequence>
<protein>
    <submittedName>
        <fullName evidence="1">Acid protease</fullName>
    </submittedName>
</protein>
<gene>
    <name evidence="1" type="ORF">K488DRAFT_48723</name>
</gene>
<keyword evidence="2" id="KW-1185">Reference proteome</keyword>
<reference evidence="1" key="2">
    <citation type="journal article" date="2022" name="New Phytol.">
        <title>Evolutionary transition to the ectomycorrhizal habit in the genomes of a hyperdiverse lineage of mushroom-forming fungi.</title>
        <authorList>
            <person name="Looney B."/>
            <person name="Miyauchi S."/>
            <person name="Morin E."/>
            <person name="Drula E."/>
            <person name="Courty P.E."/>
            <person name="Kohler A."/>
            <person name="Kuo A."/>
            <person name="LaButti K."/>
            <person name="Pangilinan J."/>
            <person name="Lipzen A."/>
            <person name="Riley R."/>
            <person name="Andreopoulos W."/>
            <person name="He G."/>
            <person name="Johnson J."/>
            <person name="Nolan M."/>
            <person name="Tritt A."/>
            <person name="Barry K.W."/>
            <person name="Grigoriev I.V."/>
            <person name="Nagy L.G."/>
            <person name="Hibbett D."/>
            <person name="Henrissat B."/>
            <person name="Matheny P.B."/>
            <person name="Labbe J."/>
            <person name="Martin F.M."/>
        </authorList>
    </citation>
    <scope>NUCLEOTIDE SEQUENCE</scope>
    <source>
        <strain evidence="1">EC-137</strain>
    </source>
</reference>
<name>A0ACB8QNI9_9AGAM</name>
<evidence type="ECO:0000313" key="2">
    <source>
        <dbReference type="Proteomes" id="UP000814128"/>
    </source>
</evidence>
<evidence type="ECO:0000313" key="1">
    <source>
        <dbReference type="EMBL" id="KAI0032971.1"/>
    </source>
</evidence>
<comment type="caution">
    <text evidence="1">The sequence shown here is derived from an EMBL/GenBank/DDBJ whole genome shotgun (WGS) entry which is preliminary data.</text>
</comment>
<organism evidence="1 2">
    <name type="scientific">Vararia minispora EC-137</name>
    <dbReference type="NCBI Taxonomy" id="1314806"/>
    <lineage>
        <taxon>Eukaryota</taxon>
        <taxon>Fungi</taxon>
        <taxon>Dikarya</taxon>
        <taxon>Basidiomycota</taxon>
        <taxon>Agaricomycotina</taxon>
        <taxon>Agaricomycetes</taxon>
        <taxon>Russulales</taxon>
        <taxon>Lachnocladiaceae</taxon>
        <taxon>Vararia</taxon>
    </lineage>
</organism>
<accession>A0ACB8QNI9</accession>
<dbReference type="EMBL" id="MU273531">
    <property type="protein sequence ID" value="KAI0032971.1"/>
    <property type="molecule type" value="Genomic_DNA"/>
</dbReference>
<dbReference type="Proteomes" id="UP000814128">
    <property type="component" value="Unassembled WGS sequence"/>
</dbReference>